<dbReference type="RefSeq" id="WP_116537268.1">
    <property type="nucleotide sequence ID" value="NZ_QDFT01000013.1"/>
</dbReference>
<evidence type="ECO:0000313" key="3">
    <source>
        <dbReference type="Proteomes" id="UP000244649"/>
    </source>
</evidence>
<dbReference type="Proteomes" id="UP000244649">
    <property type="component" value="Unassembled WGS sequence"/>
</dbReference>
<accession>A0A2T7WLB8</accession>
<evidence type="ECO:0000256" key="1">
    <source>
        <dbReference type="SAM" id="Phobius"/>
    </source>
</evidence>
<organism evidence="2 3">
    <name type="scientific">Microbacterium testaceum</name>
    <name type="common">Aureobacterium testaceum</name>
    <name type="synonym">Brevibacterium testaceum</name>
    <dbReference type="NCBI Taxonomy" id="2033"/>
    <lineage>
        <taxon>Bacteria</taxon>
        <taxon>Bacillati</taxon>
        <taxon>Actinomycetota</taxon>
        <taxon>Actinomycetes</taxon>
        <taxon>Micrococcales</taxon>
        <taxon>Microbacteriaceae</taxon>
        <taxon>Microbacterium</taxon>
    </lineage>
</organism>
<feature type="transmembrane region" description="Helical" evidence="1">
    <location>
        <begin position="55"/>
        <end position="78"/>
    </location>
</feature>
<feature type="transmembrane region" description="Helical" evidence="1">
    <location>
        <begin position="23"/>
        <end position="43"/>
    </location>
</feature>
<comment type="caution">
    <text evidence="2">The sequence shown here is derived from an EMBL/GenBank/DDBJ whole genome shotgun (WGS) entry which is preliminary data.</text>
</comment>
<dbReference type="AlphaFoldDB" id="A0A2T7WLB8"/>
<dbReference type="EMBL" id="QDFT01000013">
    <property type="protein sequence ID" value="PVE75378.1"/>
    <property type="molecule type" value="Genomic_DNA"/>
</dbReference>
<protein>
    <submittedName>
        <fullName evidence="2">Uncharacterized protein</fullName>
    </submittedName>
</protein>
<sequence>MSTTQPIEETAALRPRRRLSRGLILIAGVVLIPFALALIFTSYHTVTEESAVRQAFALAAGQTIAILTAIAVVVVTAVERRWRELPLFVVIAVAVISSAVSSLTRTGEQLVQLLSTVI</sequence>
<name>A0A2T7WLB8_MICTE</name>
<keyword evidence="1" id="KW-1133">Transmembrane helix</keyword>
<keyword evidence="1" id="KW-0472">Membrane</keyword>
<gene>
    <name evidence="2" type="ORF">DC432_07095</name>
</gene>
<proteinExistence type="predicted"/>
<reference evidence="2 3" key="1">
    <citation type="submission" date="2018-04" db="EMBL/GenBank/DDBJ databases">
        <authorList>
            <person name="Go L.Y."/>
            <person name="Mitchell J.A."/>
        </authorList>
    </citation>
    <scope>NUCLEOTIDE SEQUENCE [LARGE SCALE GENOMIC DNA]</scope>
    <source>
        <strain evidence="2 3">TPD7010</strain>
    </source>
</reference>
<feature type="transmembrane region" description="Helical" evidence="1">
    <location>
        <begin position="85"/>
        <end position="104"/>
    </location>
</feature>
<evidence type="ECO:0000313" key="2">
    <source>
        <dbReference type="EMBL" id="PVE75378.1"/>
    </source>
</evidence>
<keyword evidence="1" id="KW-0812">Transmembrane</keyword>